<evidence type="ECO:0000313" key="2">
    <source>
        <dbReference type="EMBL" id="MFC7388097.1"/>
    </source>
</evidence>
<evidence type="ECO:0000256" key="1">
    <source>
        <dbReference type="SAM" id="Coils"/>
    </source>
</evidence>
<comment type="caution">
    <text evidence="2">The sequence shown here is derived from an EMBL/GenBank/DDBJ whole genome shotgun (WGS) entry which is preliminary data.</text>
</comment>
<reference evidence="3" key="1">
    <citation type="journal article" date="2019" name="Int. J. Syst. Evol. Microbiol.">
        <title>The Global Catalogue of Microorganisms (GCM) 10K type strain sequencing project: providing services to taxonomists for standard genome sequencing and annotation.</title>
        <authorList>
            <consortium name="The Broad Institute Genomics Platform"/>
            <consortium name="The Broad Institute Genome Sequencing Center for Infectious Disease"/>
            <person name="Wu L."/>
            <person name="Ma J."/>
        </authorList>
    </citation>
    <scope>NUCLEOTIDE SEQUENCE [LARGE SCALE GENOMIC DNA]</scope>
    <source>
        <strain evidence="3">CECT 7649</strain>
    </source>
</reference>
<feature type="coiled-coil region" evidence="1">
    <location>
        <begin position="39"/>
        <end position="69"/>
    </location>
</feature>
<gene>
    <name evidence="2" type="ORF">ACFQSB_38225</name>
</gene>
<sequence>MTRKATTMSFLPTWSSEIPYIRQELVRDRIQALHNEAEQQRLVLRLQRIRRARKQAERASLRLRNALARMA</sequence>
<name>A0ABW2PF24_9ACTN</name>
<evidence type="ECO:0000313" key="3">
    <source>
        <dbReference type="Proteomes" id="UP001596496"/>
    </source>
</evidence>
<dbReference type="EMBL" id="JBHTCG010000051">
    <property type="protein sequence ID" value="MFC7388097.1"/>
    <property type="molecule type" value="Genomic_DNA"/>
</dbReference>
<dbReference type="RefSeq" id="WP_354927400.1">
    <property type="nucleotide sequence ID" value="NZ_JBHTCG010000051.1"/>
</dbReference>
<accession>A0ABW2PF24</accession>
<proteinExistence type="predicted"/>
<protein>
    <submittedName>
        <fullName evidence="2">Uncharacterized protein</fullName>
    </submittedName>
</protein>
<dbReference type="Proteomes" id="UP001596496">
    <property type="component" value="Unassembled WGS sequence"/>
</dbReference>
<keyword evidence="3" id="KW-1185">Reference proteome</keyword>
<organism evidence="2 3">
    <name type="scientific">Sphaerisporangium rhizosphaerae</name>
    <dbReference type="NCBI Taxonomy" id="2269375"/>
    <lineage>
        <taxon>Bacteria</taxon>
        <taxon>Bacillati</taxon>
        <taxon>Actinomycetota</taxon>
        <taxon>Actinomycetes</taxon>
        <taxon>Streptosporangiales</taxon>
        <taxon>Streptosporangiaceae</taxon>
        <taxon>Sphaerisporangium</taxon>
    </lineage>
</organism>
<keyword evidence="1" id="KW-0175">Coiled coil</keyword>